<dbReference type="Pfam" id="PF13912">
    <property type="entry name" value="zf-C2H2_6"/>
    <property type="match status" value="1"/>
</dbReference>
<accession>A0A9W8PUF5</accession>
<feature type="domain" description="C2H2-type" evidence="7">
    <location>
        <begin position="189"/>
        <end position="217"/>
    </location>
</feature>
<keyword evidence="2" id="KW-0677">Repeat</keyword>
<feature type="region of interest" description="Disordered" evidence="6">
    <location>
        <begin position="353"/>
        <end position="394"/>
    </location>
</feature>
<evidence type="ECO:0000256" key="5">
    <source>
        <dbReference type="PROSITE-ProRule" id="PRU00042"/>
    </source>
</evidence>
<feature type="compositionally biased region" description="Basic residues" evidence="6">
    <location>
        <begin position="17"/>
        <end position="26"/>
    </location>
</feature>
<dbReference type="PANTHER" id="PTHR24379">
    <property type="entry name" value="KRAB AND ZINC FINGER DOMAIN-CONTAINING"/>
    <property type="match status" value="1"/>
</dbReference>
<evidence type="ECO:0000256" key="6">
    <source>
        <dbReference type="SAM" id="MobiDB-lite"/>
    </source>
</evidence>
<evidence type="ECO:0000256" key="1">
    <source>
        <dbReference type="ARBA" id="ARBA00022723"/>
    </source>
</evidence>
<sequence length="424" mass="48160">MAIETTRNPSCVSKEALKRHRRKHNAASKTAQTKDEATSAHPCTVCKKSFNSELALRNHTGAKHPGSKTETKQPSPNNHQVPATTTPFCTICKKEFLTENGFGQHMRAKHSLSPDAAVAKKIQATQTRDEVVPQAKPYSCGLCGKTFGTKQGKDCHRKSAHPGQKMTRPPPNYRSRRNRSESDVEGPVYMCFQCTEFFRDPASLQRHQKTRRGCERPVTRALLDQHKRRNQETAIPTNKPKKEDKRGAQSLADDIPCIGESRECEERFKKASDMMLHIESGNCTAWEADDMWLTFHVDDMTDESRKFYDVEKECFTCPECKGSTFKNFTSLILHAEGDSCSMNPLKGPLHDAPWEIPDLWDSSEDESEDEDGYETGDSDEYDVEYSDSDSDAWCKDDNPWDNGFKGHPQFQYEFSVDEMARYGY</sequence>
<dbReference type="Pfam" id="PF00096">
    <property type="entry name" value="zf-C2H2"/>
    <property type="match status" value="1"/>
</dbReference>
<dbReference type="InterPro" id="IPR013087">
    <property type="entry name" value="Znf_C2H2_type"/>
</dbReference>
<dbReference type="PANTHER" id="PTHR24379:SF121">
    <property type="entry name" value="C2H2-TYPE DOMAIN-CONTAINING PROTEIN"/>
    <property type="match status" value="1"/>
</dbReference>
<reference evidence="8" key="1">
    <citation type="submission" date="2022-10" db="EMBL/GenBank/DDBJ databases">
        <title>Fusarium specimens isolated from Avocado Roots.</title>
        <authorList>
            <person name="Stajich J."/>
            <person name="Roper C."/>
            <person name="Heimlech-Rivalta G."/>
        </authorList>
    </citation>
    <scope>NUCLEOTIDE SEQUENCE</scope>
    <source>
        <strain evidence="8">CF00143</strain>
    </source>
</reference>
<keyword evidence="1" id="KW-0479">Metal-binding</keyword>
<evidence type="ECO:0000313" key="8">
    <source>
        <dbReference type="EMBL" id="KAJ4016352.1"/>
    </source>
</evidence>
<evidence type="ECO:0000259" key="7">
    <source>
        <dbReference type="PROSITE" id="PS50157"/>
    </source>
</evidence>
<protein>
    <recommendedName>
        <fullName evidence="7">C2H2-type domain-containing protein</fullName>
    </recommendedName>
</protein>
<comment type="caution">
    <text evidence="8">The sequence shown here is derived from an EMBL/GenBank/DDBJ whole genome shotgun (WGS) entry which is preliminary data.</text>
</comment>
<keyword evidence="4" id="KW-0862">Zinc</keyword>
<keyword evidence="9" id="KW-1185">Reference proteome</keyword>
<dbReference type="EMBL" id="JAPDHF010000006">
    <property type="protein sequence ID" value="KAJ4016352.1"/>
    <property type="molecule type" value="Genomic_DNA"/>
</dbReference>
<dbReference type="InterPro" id="IPR036236">
    <property type="entry name" value="Znf_C2H2_sf"/>
</dbReference>
<dbReference type="AlphaFoldDB" id="A0A9W8PUF5"/>
<name>A0A9W8PUF5_9HYPO</name>
<feature type="region of interest" description="Disordered" evidence="6">
    <location>
        <begin position="59"/>
        <end position="82"/>
    </location>
</feature>
<dbReference type="PROSITE" id="PS00028">
    <property type="entry name" value="ZINC_FINGER_C2H2_1"/>
    <property type="match status" value="3"/>
</dbReference>
<feature type="domain" description="C2H2-type" evidence="7">
    <location>
        <begin position="41"/>
        <end position="69"/>
    </location>
</feature>
<gene>
    <name evidence="8" type="ORF">NW766_004545</name>
</gene>
<dbReference type="SMART" id="SM00355">
    <property type="entry name" value="ZnF_C2H2"/>
    <property type="match status" value="5"/>
</dbReference>
<dbReference type="Gene3D" id="3.30.160.60">
    <property type="entry name" value="Classic Zinc Finger"/>
    <property type="match status" value="2"/>
</dbReference>
<evidence type="ECO:0000256" key="3">
    <source>
        <dbReference type="ARBA" id="ARBA00022771"/>
    </source>
</evidence>
<organism evidence="8 9">
    <name type="scientific">Fusarium irregulare</name>
    <dbReference type="NCBI Taxonomy" id="2494466"/>
    <lineage>
        <taxon>Eukaryota</taxon>
        <taxon>Fungi</taxon>
        <taxon>Dikarya</taxon>
        <taxon>Ascomycota</taxon>
        <taxon>Pezizomycotina</taxon>
        <taxon>Sordariomycetes</taxon>
        <taxon>Hypocreomycetidae</taxon>
        <taxon>Hypocreales</taxon>
        <taxon>Nectriaceae</taxon>
        <taxon>Fusarium</taxon>
        <taxon>Fusarium incarnatum-equiseti species complex</taxon>
    </lineage>
</organism>
<evidence type="ECO:0000313" key="9">
    <source>
        <dbReference type="Proteomes" id="UP001152130"/>
    </source>
</evidence>
<dbReference type="Proteomes" id="UP001152130">
    <property type="component" value="Unassembled WGS sequence"/>
</dbReference>
<feature type="compositionally biased region" description="Acidic residues" evidence="6">
    <location>
        <begin position="361"/>
        <end position="390"/>
    </location>
</feature>
<feature type="region of interest" description="Disordered" evidence="6">
    <location>
        <begin position="1"/>
        <end position="40"/>
    </location>
</feature>
<dbReference type="PROSITE" id="PS50157">
    <property type="entry name" value="ZINC_FINGER_C2H2_2"/>
    <property type="match status" value="3"/>
</dbReference>
<feature type="compositionally biased region" description="Polar residues" evidence="6">
    <location>
        <begin position="1"/>
        <end position="11"/>
    </location>
</feature>
<proteinExistence type="predicted"/>
<feature type="region of interest" description="Disordered" evidence="6">
    <location>
        <begin position="151"/>
        <end position="181"/>
    </location>
</feature>
<keyword evidence="3 5" id="KW-0863">Zinc-finger</keyword>
<dbReference type="GO" id="GO:0008270">
    <property type="term" value="F:zinc ion binding"/>
    <property type="evidence" value="ECO:0007669"/>
    <property type="project" value="UniProtKB-KW"/>
</dbReference>
<feature type="domain" description="C2H2-type" evidence="7">
    <location>
        <begin position="138"/>
        <end position="166"/>
    </location>
</feature>
<evidence type="ECO:0000256" key="4">
    <source>
        <dbReference type="ARBA" id="ARBA00022833"/>
    </source>
</evidence>
<feature type="region of interest" description="Disordered" evidence="6">
    <location>
        <begin position="220"/>
        <end position="249"/>
    </location>
</feature>
<feature type="compositionally biased region" description="Polar residues" evidence="6">
    <location>
        <begin position="72"/>
        <end position="82"/>
    </location>
</feature>
<dbReference type="SUPFAM" id="SSF57667">
    <property type="entry name" value="beta-beta-alpha zinc fingers"/>
    <property type="match status" value="1"/>
</dbReference>
<evidence type="ECO:0000256" key="2">
    <source>
        <dbReference type="ARBA" id="ARBA00022737"/>
    </source>
</evidence>